<evidence type="ECO:0000256" key="13">
    <source>
        <dbReference type="PIRNR" id="PIRNR004930"/>
    </source>
</evidence>
<proteinExistence type="inferred from homology"/>
<evidence type="ECO:0000256" key="9">
    <source>
        <dbReference type="ARBA" id="ARBA00022741"/>
    </source>
</evidence>
<evidence type="ECO:0000256" key="8">
    <source>
        <dbReference type="ARBA" id="ARBA00022695"/>
    </source>
</evidence>
<feature type="domain" description="YrdC-like" evidence="14">
    <location>
        <begin position="11"/>
        <end position="198"/>
    </location>
</feature>
<accession>A0ABX0VC79</accession>
<comment type="catalytic activity">
    <reaction evidence="12 13">
        <text>L-threonine + hydrogencarbonate + ATP = L-threonylcarbamoyladenylate + diphosphate + H2O</text>
        <dbReference type="Rhea" id="RHEA:36407"/>
        <dbReference type="ChEBI" id="CHEBI:15377"/>
        <dbReference type="ChEBI" id="CHEBI:17544"/>
        <dbReference type="ChEBI" id="CHEBI:30616"/>
        <dbReference type="ChEBI" id="CHEBI:33019"/>
        <dbReference type="ChEBI" id="CHEBI:57926"/>
        <dbReference type="ChEBI" id="CHEBI:73682"/>
        <dbReference type="EC" id="2.7.7.87"/>
    </reaction>
</comment>
<keyword evidence="10 13" id="KW-0067">ATP-binding</keyword>
<keyword evidence="6 13" id="KW-0808">Transferase</keyword>
<evidence type="ECO:0000256" key="4">
    <source>
        <dbReference type="ARBA" id="ARBA00015492"/>
    </source>
</evidence>
<dbReference type="NCBIfam" id="TIGR00057">
    <property type="entry name" value="L-threonylcarbamoyladenylate synthase"/>
    <property type="match status" value="1"/>
</dbReference>
<comment type="function">
    <text evidence="13">Required for the formation of a threonylcarbamoyl group on adenosine at position 37 (t(6)A37) in tRNAs that read codons beginning with adenine.</text>
</comment>
<dbReference type="EC" id="2.7.7.87" evidence="3 13"/>
<organism evidence="15 16">
    <name type="scientific">Microvirga terricola</name>
    <dbReference type="NCBI Taxonomy" id="2719797"/>
    <lineage>
        <taxon>Bacteria</taxon>
        <taxon>Pseudomonadati</taxon>
        <taxon>Pseudomonadota</taxon>
        <taxon>Alphaproteobacteria</taxon>
        <taxon>Hyphomicrobiales</taxon>
        <taxon>Methylobacteriaceae</taxon>
        <taxon>Microvirga</taxon>
    </lineage>
</organism>
<gene>
    <name evidence="15" type="ORF">HB375_09045</name>
</gene>
<keyword evidence="5 13" id="KW-0963">Cytoplasm</keyword>
<evidence type="ECO:0000256" key="6">
    <source>
        <dbReference type="ARBA" id="ARBA00022679"/>
    </source>
</evidence>
<dbReference type="Pfam" id="PF03481">
    <property type="entry name" value="Sua5_C"/>
    <property type="match status" value="1"/>
</dbReference>
<comment type="similarity">
    <text evidence="2 13">Belongs to the SUA5 family.</text>
</comment>
<evidence type="ECO:0000256" key="12">
    <source>
        <dbReference type="ARBA" id="ARBA00048366"/>
    </source>
</evidence>
<evidence type="ECO:0000313" key="16">
    <source>
        <dbReference type="Proteomes" id="UP000707352"/>
    </source>
</evidence>
<dbReference type="RefSeq" id="WP_167672675.1">
    <property type="nucleotide sequence ID" value="NZ_JAATJS010000003.1"/>
</dbReference>
<dbReference type="PROSITE" id="PS51163">
    <property type="entry name" value="YRDC"/>
    <property type="match status" value="1"/>
</dbReference>
<dbReference type="Proteomes" id="UP000707352">
    <property type="component" value="Unassembled WGS sequence"/>
</dbReference>
<dbReference type="PANTHER" id="PTHR17490:SF16">
    <property type="entry name" value="THREONYLCARBAMOYL-AMP SYNTHASE"/>
    <property type="match status" value="1"/>
</dbReference>
<name>A0ABX0VC79_9HYPH</name>
<dbReference type="PANTHER" id="PTHR17490">
    <property type="entry name" value="SUA5"/>
    <property type="match status" value="1"/>
</dbReference>
<evidence type="ECO:0000313" key="15">
    <source>
        <dbReference type="EMBL" id="NIX76759.1"/>
    </source>
</evidence>
<keyword evidence="16" id="KW-1185">Reference proteome</keyword>
<evidence type="ECO:0000256" key="2">
    <source>
        <dbReference type="ARBA" id="ARBA00007663"/>
    </source>
</evidence>
<dbReference type="Gene3D" id="3.90.870.10">
    <property type="entry name" value="DHBP synthase"/>
    <property type="match status" value="1"/>
</dbReference>
<protein>
    <recommendedName>
        <fullName evidence="4 13">Threonylcarbamoyl-AMP synthase</fullName>
        <shortName evidence="13">TC-AMP synthase</shortName>
        <ecNumber evidence="3 13">2.7.7.87</ecNumber>
    </recommendedName>
    <alternativeName>
        <fullName evidence="11 13">L-threonylcarbamoyladenylate synthase</fullName>
    </alternativeName>
</protein>
<dbReference type="EMBL" id="JAATJS010000003">
    <property type="protein sequence ID" value="NIX76759.1"/>
    <property type="molecule type" value="Genomic_DNA"/>
</dbReference>
<dbReference type="InterPro" id="IPR050156">
    <property type="entry name" value="TC-AMP_synthase_SUA5"/>
</dbReference>
<dbReference type="InterPro" id="IPR005145">
    <property type="entry name" value="Sua5_C"/>
</dbReference>
<evidence type="ECO:0000256" key="5">
    <source>
        <dbReference type="ARBA" id="ARBA00022490"/>
    </source>
</evidence>
<keyword evidence="8 13" id="KW-0548">Nucleotidyltransferase</keyword>
<comment type="subcellular location">
    <subcellularLocation>
        <location evidence="1 13">Cytoplasm</location>
    </subcellularLocation>
</comment>
<dbReference type="InterPro" id="IPR017945">
    <property type="entry name" value="DHBP_synth_RibB-like_a/b_dom"/>
</dbReference>
<comment type="caution">
    <text evidence="15">The sequence shown here is derived from an EMBL/GenBank/DDBJ whole genome shotgun (WGS) entry which is preliminary data.</text>
</comment>
<dbReference type="SUPFAM" id="SSF55821">
    <property type="entry name" value="YrdC/RibB"/>
    <property type="match status" value="1"/>
</dbReference>
<dbReference type="Gene3D" id="3.40.50.11030">
    <property type="entry name" value="Threonylcarbamoyl-AMP synthase, C-terminal domain"/>
    <property type="match status" value="1"/>
</dbReference>
<dbReference type="InterPro" id="IPR010923">
    <property type="entry name" value="T(6)A37_SUA5"/>
</dbReference>
<dbReference type="InterPro" id="IPR006070">
    <property type="entry name" value="Sua5-like_dom"/>
</dbReference>
<evidence type="ECO:0000256" key="7">
    <source>
        <dbReference type="ARBA" id="ARBA00022694"/>
    </source>
</evidence>
<dbReference type="Pfam" id="PF01300">
    <property type="entry name" value="Sua5_yciO_yrdC"/>
    <property type="match status" value="1"/>
</dbReference>
<keyword evidence="7 13" id="KW-0819">tRNA processing</keyword>
<reference evidence="15 16" key="1">
    <citation type="submission" date="2020-03" db="EMBL/GenBank/DDBJ databases">
        <title>The genome sequence of Microvirga sp. c23x22.</title>
        <authorList>
            <person name="Zhang X."/>
        </authorList>
    </citation>
    <scope>NUCLEOTIDE SEQUENCE [LARGE SCALE GENOMIC DNA]</scope>
    <source>
        <strain evidence="16">c23x22</strain>
    </source>
</reference>
<evidence type="ECO:0000256" key="10">
    <source>
        <dbReference type="ARBA" id="ARBA00022840"/>
    </source>
</evidence>
<sequence length="323" mass="33295">MAKTERLSADAAGLFRAGGILRQGGLVAFPTETVYGLGADATNADAVASIYAAKERPSFNPLIAHVADFEAAQVQGLFDETARKLAEAFWPGPLTLVVPVAKTCTVSDLARAGLDSVGLRVPAHSLAHALLVEAGRPIAAPSANRSGRVSPTNADHVLGDLDGRIDAVLDGGNAQVGVESTIIACLGGAPRLLRPGGIPREAIEDLIGQKLEAASDEGENPLAPGMLASHYAPRARVRLNATRIEEGEAALLFGASPFDGVDGAKAALNLSKNGDLKEAAAHLFSYLRQLDASGAGIIAVSPIPETGLGDAINDRLRRAAAER</sequence>
<evidence type="ECO:0000256" key="3">
    <source>
        <dbReference type="ARBA" id="ARBA00012584"/>
    </source>
</evidence>
<evidence type="ECO:0000256" key="11">
    <source>
        <dbReference type="ARBA" id="ARBA00029774"/>
    </source>
</evidence>
<evidence type="ECO:0000256" key="1">
    <source>
        <dbReference type="ARBA" id="ARBA00004496"/>
    </source>
</evidence>
<keyword evidence="9 13" id="KW-0547">Nucleotide-binding</keyword>
<dbReference type="InterPro" id="IPR038385">
    <property type="entry name" value="Sua5/YwlC_C"/>
</dbReference>
<evidence type="ECO:0000259" key="14">
    <source>
        <dbReference type="PROSITE" id="PS51163"/>
    </source>
</evidence>
<dbReference type="PIRSF" id="PIRSF004930">
    <property type="entry name" value="Tln_factor_SUA5"/>
    <property type="match status" value="1"/>
</dbReference>